<dbReference type="AlphaFoldDB" id="A0A1C7MC37"/>
<evidence type="ECO:0000256" key="5">
    <source>
        <dbReference type="ARBA" id="ARBA00048763"/>
    </source>
</evidence>
<dbReference type="SUPFAM" id="SSF53335">
    <property type="entry name" value="S-adenosyl-L-methionine-dependent methyltransferases"/>
    <property type="match status" value="1"/>
</dbReference>
<comment type="catalytic activity">
    <reaction evidence="4">
        <text>a 5'-end (N(7)-methyl 5'-triphosphoguanosine)-ribonucleoside in snoRNA + S-adenosyl-L-methionine = a 5'-end (N(2),N(7)-dimethyl 5'-triphosphoguanosine)-ribonucleoside in snoRNA + S-adenosyl-L-homocysteine + H(+)</text>
        <dbReference type="Rhea" id="RHEA:78475"/>
        <dbReference type="Rhea" id="RHEA-COMP:19086"/>
        <dbReference type="Rhea" id="RHEA-COMP:19088"/>
        <dbReference type="ChEBI" id="CHEBI:15378"/>
        <dbReference type="ChEBI" id="CHEBI:57856"/>
        <dbReference type="ChEBI" id="CHEBI:59789"/>
        <dbReference type="ChEBI" id="CHEBI:156461"/>
        <dbReference type="ChEBI" id="CHEBI:172880"/>
    </reaction>
    <physiologicalReaction direction="left-to-right" evidence="4">
        <dbReference type="Rhea" id="RHEA:78476"/>
    </physiologicalReaction>
</comment>
<dbReference type="Proteomes" id="UP000092993">
    <property type="component" value="Unassembled WGS sequence"/>
</dbReference>
<evidence type="ECO:0000313" key="10">
    <source>
        <dbReference type="Proteomes" id="UP000092993"/>
    </source>
</evidence>
<gene>
    <name evidence="9" type="primary">TGS1</name>
    <name evidence="9" type="ORF">A0H81_06179</name>
</gene>
<dbReference type="OrthoDB" id="194443at2759"/>
<comment type="caution">
    <text evidence="9">The sequence shown here is derived from an EMBL/GenBank/DDBJ whole genome shotgun (WGS) entry which is preliminary data.</text>
</comment>
<evidence type="ECO:0000256" key="3">
    <source>
        <dbReference type="ARBA" id="ARBA00047418"/>
    </source>
</evidence>
<dbReference type="InterPro" id="IPR019012">
    <property type="entry name" value="RNA_cap_Gua-N2-MeTrfase"/>
</dbReference>
<evidence type="ECO:0000256" key="7">
    <source>
        <dbReference type="ARBA" id="ARBA00049790"/>
    </source>
</evidence>
<sequence length="349" mass="38709">MGKKRSNTRSNISGLSGFVAEIFQSPIQSTDTTEIAQPSVSQVPNSSTPASPAYEETDNLLIPTITAARRASELPDNSTQRITRPSKKRKVQADVLGSGFNKHDATGLVPFYTEPSQVPAHLQKYFSQRERYFSLYSSGCLLDEEGWYSVTPERVADQIAERCRCDTILDAFCGVGGNAIAFARTCERVIALDISPLRLALARHNATIYGVADRIEFVLADFLSFARALHRLQSSDQQDEDAEHDQESITHHRPRKIDTVFLSPPWGGPSYISNSSSNPLSSTSGPDIPDTDADTPTNIHAEYSLASIRPIHGAELFNLARTLTKNVAYFLPRTHGWMRSQHWWTARKA</sequence>
<comment type="catalytic activity">
    <reaction evidence="3">
        <text>a 5'-end (N(2),N(7)-dimethyl 5'-triphosphoguanosine)-ribonucleoside in snoRNA + S-adenosyl-L-methionine = a 5'-end (N(2),N(2),N(7)-trimethyl 5'-triphosphoguanosine)-ribonucleoside in snoRNA + S-adenosyl-L-homocysteine + H(+)</text>
        <dbReference type="Rhea" id="RHEA:78507"/>
        <dbReference type="Rhea" id="RHEA-COMP:19088"/>
        <dbReference type="Rhea" id="RHEA-COMP:19090"/>
        <dbReference type="ChEBI" id="CHEBI:15378"/>
        <dbReference type="ChEBI" id="CHEBI:57856"/>
        <dbReference type="ChEBI" id="CHEBI:59789"/>
        <dbReference type="ChEBI" id="CHEBI:167623"/>
        <dbReference type="ChEBI" id="CHEBI:172880"/>
    </reaction>
    <physiologicalReaction direction="left-to-right" evidence="3">
        <dbReference type="Rhea" id="RHEA:78508"/>
    </physiologicalReaction>
</comment>
<evidence type="ECO:0000256" key="2">
    <source>
        <dbReference type="ARBA" id="ARBA00025783"/>
    </source>
</evidence>
<comment type="catalytic activity">
    <reaction evidence="5">
        <text>a 5'-end (N(2),N(7)-dimethyl 5'-triphosphoguanosine)-ribonucleoside in snRNA + S-adenosyl-L-methionine = a 5'-end (N(2),N(2),N(7)-trimethyl 5'-triphosphoguanosine)-ribonucleoside in snRNA + S-adenosyl-L-homocysteine + H(+)</text>
        <dbReference type="Rhea" id="RHEA:78479"/>
        <dbReference type="Rhea" id="RHEA-COMP:19087"/>
        <dbReference type="Rhea" id="RHEA-COMP:19089"/>
        <dbReference type="ChEBI" id="CHEBI:15378"/>
        <dbReference type="ChEBI" id="CHEBI:57856"/>
        <dbReference type="ChEBI" id="CHEBI:59789"/>
        <dbReference type="ChEBI" id="CHEBI:167623"/>
        <dbReference type="ChEBI" id="CHEBI:172880"/>
    </reaction>
    <physiologicalReaction direction="left-to-right" evidence="5">
        <dbReference type="Rhea" id="RHEA:78480"/>
    </physiologicalReaction>
</comment>
<evidence type="ECO:0000256" key="1">
    <source>
        <dbReference type="ARBA" id="ARBA00018517"/>
    </source>
</evidence>
<dbReference type="CDD" id="cd02440">
    <property type="entry name" value="AdoMet_MTases"/>
    <property type="match status" value="1"/>
</dbReference>
<dbReference type="Gene3D" id="3.40.50.150">
    <property type="entry name" value="Vaccinia Virus protein VP39"/>
    <property type="match status" value="1"/>
</dbReference>
<comment type="similarity">
    <text evidence="2">Belongs to the methyltransferase superfamily. Trimethylguanosine synthase family.</text>
</comment>
<reference evidence="9 10" key="1">
    <citation type="submission" date="2016-03" db="EMBL/GenBank/DDBJ databases">
        <title>Whole genome sequencing of Grifola frondosa 9006-11.</title>
        <authorList>
            <person name="Min B."/>
            <person name="Park H."/>
            <person name="Kim J.-G."/>
            <person name="Cho H."/>
            <person name="Oh Y.-L."/>
            <person name="Kong W.-S."/>
            <person name="Choi I.-G."/>
        </authorList>
    </citation>
    <scope>NUCLEOTIDE SEQUENCE [LARGE SCALE GENOMIC DNA]</scope>
    <source>
        <strain evidence="9 10">9006-11</strain>
    </source>
</reference>
<dbReference type="EMBL" id="LUGG01000006">
    <property type="protein sequence ID" value="OBZ74167.1"/>
    <property type="molecule type" value="Genomic_DNA"/>
</dbReference>
<dbReference type="GO" id="GO:0005634">
    <property type="term" value="C:nucleus"/>
    <property type="evidence" value="ECO:0007669"/>
    <property type="project" value="TreeGrafter"/>
</dbReference>
<evidence type="ECO:0000313" key="9">
    <source>
        <dbReference type="EMBL" id="OBZ74167.1"/>
    </source>
</evidence>
<keyword evidence="10" id="KW-1185">Reference proteome</keyword>
<feature type="region of interest" description="Disordered" evidence="8">
    <location>
        <begin position="271"/>
        <end position="296"/>
    </location>
</feature>
<protein>
    <recommendedName>
        <fullName evidence="1">Trimethylguanosine synthase</fullName>
    </recommendedName>
    <alternativeName>
        <fullName evidence="7">Cap-specific guanine-N(2) methyltransferase</fullName>
    </alternativeName>
</protein>
<dbReference type="PANTHER" id="PTHR14741">
    <property type="entry name" value="S-ADENOSYLMETHIONINE-DEPENDENT METHYLTRANSFERASE RELATED"/>
    <property type="match status" value="1"/>
</dbReference>
<feature type="region of interest" description="Disordered" evidence="8">
    <location>
        <begin position="234"/>
        <end position="254"/>
    </location>
</feature>
<comment type="catalytic activity">
    <reaction evidence="6">
        <text>a 5'-end (N(7)-methyl 5'-triphosphoguanosine)-ribonucleoside in snRNA + S-adenosyl-L-methionine = a 5'-end (N(2),N(7)-dimethyl 5'-triphosphoguanosine)-ribonucleoside in snRNA + S-adenosyl-L-homocysteine + H(+)</text>
        <dbReference type="Rhea" id="RHEA:78471"/>
        <dbReference type="Rhea" id="RHEA-COMP:19085"/>
        <dbReference type="Rhea" id="RHEA-COMP:19087"/>
        <dbReference type="ChEBI" id="CHEBI:15378"/>
        <dbReference type="ChEBI" id="CHEBI:57856"/>
        <dbReference type="ChEBI" id="CHEBI:59789"/>
        <dbReference type="ChEBI" id="CHEBI:156461"/>
        <dbReference type="ChEBI" id="CHEBI:172880"/>
    </reaction>
    <physiologicalReaction direction="left-to-right" evidence="6">
        <dbReference type="Rhea" id="RHEA:78472"/>
    </physiologicalReaction>
</comment>
<feature type="compositionally biased region" description="Low complexity" evidence="8">
    <location>
        <begin position="271"/>
        <end position="288"/>
    </location>
</feature>
<evidence type="ECO:0000256" key="4">
    <source>
        <dbReference type="ARBA" id="ARBA00048740"/>
    </source>
</evidence>
<feature type="region of interest" description="Disordered" evidence="8">
    <location>
        <begin position="30"/>
        <end position="54"/>
    </location>
</feature>
<dbReference type="GO" id="GO:0071164">
    <property type="term" value="F:RNA cap trimethylguanosine synthase activity"/>
    <property type="evidence" value="ECO:0007669"/>
    <property type="project" value="TreeGrafter"/>
</dbReference>
<dbReference type="STRING" id="5627.A0A1C7MC37"/>
<accession>A0A1C7MC37</accession>
<dbReference type="PANTHER" id="PTHR14741:SF32">
    <property type="entry name" value="TRIMETHYLGUANOSINE SYNTHASE"/>
    <property type="match status" value="1"/>
</dbReference>
<evidence type="ECO:0000256" key="8">
    <source>
        <dbReference type="SAM" id="MobiDB-lite"/>
    </source>
</evidence>
<evidence type="ECO:0000256" key="6">
    <source>
        <dbReference type="ARBA" id="ARBA00049075"/>
    </source>
</evidence>
<name>A0A1C7MC37_GRIFR</name>
<organism evidence="9 10">
    <name type="scientific">Grifola frondosa</name>
    <name type="common">Maitake</name>
    <name type="synonym">Polyporus frondosus</name>
    <dbReference type="NCBI Taxonomy" id="5627"/>
    <lineage>
        <taxon>Eukaryota</taxon>
        <taxon>Fungi</taxon>
        <taxon>Dikarya</taxon>
        <taxon>Basidiomycota</taxon>
        <taxon>Agaricomycotina</taxon>
        <taxon>Agaricomycetes</taxon>
        <taxon>Polyporales</taxon>
        <taxon>Grifolaceae</taxon>
        <taxon>Grifola</taxon>
    </lineage>
</organism>
<proteinExistence type="inferred from homology"/>
<dbReference type="Pfam" id="PF09445">
    <property type="entry name" value="Methyltransf_15"/>
    <property type="match status" value="1"/>
</dbReference>
<dbReference type="InterPro" id="IPR029063">
    <property type="entry name" value="SAM-dependent_MTases_sf"/>
</dbReference>
<feature type="compositionally biased region" description="Polar residues" evidence="8">
    <location>
        <begin position="30"/>
        <end position="50"/>
    </location>
</feature>